<evidence type="ECO:0000313" key="2">
    <source>
        <dbReference type="EMBL" id="RJK99623.1"/>
    </source>
</evidence>
<dbReference type="InterPro" id="IPR046358">
    <property type="entry name" value="Flagellin_C"/>
</dbReference>
<name>A0A418ZSS4_9RHOB</name>
<evidence type="ECO:0000313" key="3">
    <source>
        <dbReference type="Proteomes" id="UP000285530"/>
    </source>
</evidence>
<dbReference type="AlphaFoldDB" id="A0A418ZSS4"/>
<keyword evidence="3" id="KW-1185">Reference proteome</keyword>
<organism evidence="2 3">
    <name type="scientific">Paracoccus aestuarii</name>
    <dbReference type="NCBI Taxonomy" id="453842"/>
    <lineage>
        <taxon>Bacteria</taxon>
        <taxon>Pseudomonadati</taxon>
        <taxon>Pseudomonadota</taxon>
        <taxon>Alphaproteobacteria</taxon>
        <taxon>Rhodobacterales</taxon>
        <taxon>Paracoccaceae</taxon>
        <taxon>Paracoccus</taxon>
    </lineage>
</organism>
<proteinExistence type="predicted"/>
<dbReference type="Pfam" id="PF00700">
    <property type="entry name" value="Flagellin_C"/>
    <property type="match status" value="1"/>
</dbReference>
<reference evidence="2 3" key="1">
    <citation type="submission" date="2018-09" db="EMBL/GenBank/DDBJ databases">
        <title>Paracoccus onubensis nov. sp. a moderate halophilic bacterium isolated from Gruta de las Maravillas (Aracena, Spain).</title>
        <authorList>
            <person name="Jurado V."/>
            <person name="Gutierrez-Patricio S."/>
            <person name="Gonzalez-Pimentel J.L."/>
            <person name="Laiz L."/>
            <person name="Saiz-Jimenez C."/>
        </authorList>
    </citation>
    <scope>NUCLEOTIDE SEQUENCE [LARGE SCALE GENOMIC DNA]</scope>
    <source>
        <strain evidence="2 3">DSM 19484</strain>
    </source>
</reference>
<sequence>MTLNSIGDQARSFALSLASNRIKTTLATLTQEVASGQVADLGARLDGNTRALHDIETRIEIATQLRRNGSDAGARLQAVQDMFEGVRLITTQLGLGMASDPFSTTPMVVQTRSAEAAQVFESVIQKLNGTHANRHLLAGEAPDIRPIAEPGQILDSLQALTAGMTTADDIATAVAAWFDAPAGGGGYLDTAYFGTLGSAQRIAVGEGSVVEMGTTGASPAVRDILKGLATAALVDRGALAGNLAERHQLLSAAGRQMVSADSQILTEMGRVGLAQQTVEQASVTGTSTLNSLNRARSDIRGADPFETAAALTEVQNQLESLYAVTARLSKLKLVDYLR</sequence>
<accession>A0A418ZSS4</accession>
<dbReference type="OrthoDB" id="7312911at2"/>
<protein>
    <recommendedName>
        <fullName evidence="1">Flagellin C-terminal domain-containing protein</fullName>
    </recommendedName>
</protein>
<gene>
    <name evidence="2" type="ORF">D3P06_14280</name>
</gene>
<comment type="caution">
    <text evidence="2">The sequence shown here is derived from an EMBL/GenBank/DDBJ whole genome shotgun (WGS) entry which is preliminary data.</text>
</comment>
<dbReference type="Proteomes" id="UP000285530">
    <property type="component" value="Unassembled WGS sequence"/>
</dbReference>
<evidence type="ECO:0000259" key="1">
    <source>
        <dbReference type="Pfam" id="PF00700"/>
    </source>
</evidence>
<dbReference type="SUPFAM" id="SSF64518">
    <property type="entry name" value="Phase 1 flagellin"/>
    <property type="match status" value="1"/>
</dbReference>
<feature type="domain" description="Flagellin C-terminal" evidence="1">
    <location>
        <begin position="262"/>
        <end position="337"/>
    </location>
</feature>
<dbReference type="RefSeq" id="WP_119887189.1">
    <property type="nucleotide sequence ID" value="NZ_CP067169.1"/>
</dbReference>
<dbReference type="EMBL" id="QZEV01000090">
    <property type="protein sequence ID" value="RJK99623.1"/>
    <property type="molecule type" value="Genomic_DNA"/>
</dbReference>